<keyword evidence="2" id="KW-1185">Reference proteome</keyword>
<proteinExistence type="predicted"/>
<sequence>MAIPAGPPAGPGGNRNSKNLPYEQDGRAWSEGLFGCCSEPGTCVKSWFCPCVQFAQNKQRVEYLEDQGAFDPDHGGGFFSGDCFLHCLLQGCLGGGWILQIGERGTVRNRYRIKGGAFSDCCTIYWCNPCALTQESRELELEEASLGWKK</sequence>
<dbReference type="Proteomes" id="UP000308600">
    <property type="component" value="Unassembled WGS sequence"/>
</dbReference>
<evidence type="ECO:0000313" key="1">
    <source>
        <dbReference type="EMBL" id="TFK71588.1"/>
    </source>
</evidence>
<gene>
    <name evidence="1" type="ORF">BDN72DRAFT_764792</name>
</gene>
<protein>
    <submittedName>
        <fullName evidence="1">PLAC8-domain-containing protein</fullName>
    </submittedName>
</protein>
<reference evidence="1 2" key="1">
    <citation type="journal article" date="2019" name="Nat. Ecol. Evol.">
        <title>Megaphylogeny resolves global patterns of mushroom evolution.</title>
        <authorList>
            <person name="Varga T."/>
            <person name="Krizsan K."/>
            <person name="Foldi C."/>
            <person name="Dima B."/>
            <person name="Sanchez-Garcia M."/>
            <person name="Sanchez-Ramirez S."/>
            <person name="Szollosi G.J."/>
            <person name="Szarkandi J.G."/>
            <person name="Papp V."/>
            <person name="Albert L."/>
            <person name="Andreopoulos W."/>
            <person name="Angelini C."/>
            <person name="Antonin V."/>
            <person name="Barry K.W."/>
            <person name="Bougher N.L."/>
            <person name="Buchanan P."/>
            <person name="Buyck B."/>
            <person name="Bense V."/>
            <person name="Catcheside P."/>
            <person name="Chovatia M."/>
            <person name="Cooper J."/>
            <person name="Damon W."/>
            <person name="Desjardin D."/>
            <person name="Finy P."/>
            <person name="Geml J."/>
            <person name="Haridas S."/>
            <person name="Hughes K."/>
            <person name="Justo A."/>
            <person name="Karasinski D."/>
            <person name="Kautmanova I."/>
            <person name="Kiss B."/>
            <person name="Kocsube S."/>
            <person name="Kotiranta H."/>
            <person name="LaButti K.M."/>
            <person name="Lechner B.E."/>
            <person name="Liimatainen K."/>
            <person name="Lipzen A."/>
            <person name="Lukacs Z."/>
            <person name="Mihaltcheva S."/>
            <person name="Morgado L.N."/>
            <person name="Niskanen T."/>
            <person name="Noordeloos M.E."/>
            <person name="Ohm R.A."/>
            <person name="Ortiz-Santana B."/>
            <person name="Ovrebo C."/>
            <person name="Racz N."/>
            <person name="Riley R."/>
            <person name="Savchenko A."/>
            <person name="Shiryaev A."/>
            <person name="Soop K."/>
            <person name="Spirin V."/>
            <person name="Szebenyi C."/>
            <person name="Tomsovsky M."/>
            <person name="Tulloss R.E."/>
            <person name="Uehling J."/>
            <person name="Grigoriev I.V."/>
            <person name="Vagvolgyi C."/>
            <person name="Papp T."/>
            <person name="Martin F.M."/>
            <person name="Miettinen O."/>
            <person name="Hibbett D.S."/>
            <person name="Nagy L.G."/>
        </authorList>
    </citation>
    <scope>NUCLEOTIDE SEQUENCE [LARGE SCALE GENOMIC DNA]</scope>
    <source>
        <strain evidence="1 2">NL-1719</strain>
    </source>
</reference>
<accession>A0ACD3B001</accession>
<organism evidence="1 2">
    <name type="scientific">Pluteus cervinus</name>
    <dbReference type="NCBI Taxonomy" id="181527"/>
    <lineage>
        <taxon>Eukaryota</taxon>
        <taxon>Fungi</taxon>
        <taxon>Dikarya</taxon>
        <taxon>Basidiomycota</taxon>
        <taxon>Agaricomycotina</taxon>
        <taxon>Agaricomycetes</taxon>
        <taxon>Agaricomycetidae</taxon>
        <taxon>Agaricales</taxon>
        <taxon>Pluteineae</taxon>
        <taxon>Pluteaceae</taxon>
        <taxon>Pluteus</taxon>
    </lineage>
</organism>
<name>A0ACD3B001_9AGAR</name>
<dbReference type="EMBL" id="ML208296">
    <property type="protein sequence ID" value="TFK71588.1"/>
    <property type="molecule type" value="Genomic_DNA"/>
</dbReference>
<evidence type="ECO:0000313" key="2">
    <source>
        <dbReference type="Proteomes" id="UP000308600"/>
    </source>
</evidence>